<comment type="caution">
    <text evidence="2">The sequence shown here is derived from an EMBL/GenBank/DDBJ whole genome shotgun (WGS) entry which is preliminary data.</text>
</comment>
<evidence type="ECO:0000313" key="2">
    <source>
        <dbReference type="EMBL" id="KAK7893047.1"/>
    </source>
</evidence>
<dbReference type="Proteomes" id="UP001460270">
    <property type="component" value="Unassembled WGS sequence"/>
</dbReference>
<evidence type="ECO:0000256" key="1">
    <source>
        <dbReference type="SAM" id="MobiDB-lite"/>
    </source>
</evidence>
<protein>
    <recommendedName>
        <fullName evidence="4">Transposase domain-containing protein</fullName>
    </recommendedName>
</protein>
<feature type="compositionally biased region" description="Polar residues" evidence="1">
    <location>
        <begin position="240"/>
        <end position="256"/>
    </location>
</feature>
<gene>
    <name evidence="2" type="ORF">WMY93_022199</name>
</gene>
<evidence type="ECO:0008006" key="4">
    <source>
        <dbReference type="Google" id="ProtNLM"/>
    </source>
</evidence>
<dbReference type="EMBL" id="JBBPFD010000016">
    <property type="protein sequence ID" value="KAK7893047.1"/>
    <property type="molecule type" value="Genomic_DNA"/>
</dbReference>
<proteinExistence type="predicted"/>
<feature type="region of interest" description="Disordered" evidence="1">
    <location>
        <begin position="1"/>
        <end position="35"/>
    </location>
</feature>
<reference evidence="3" key="1">
    <citation type="submission" date="2024-04" db="EMBL/GenBank/DDBJ databases">
        <title>Salinicola lusitanus LLJ914,a marine bacterium isolated from the Okinawa Trough.</title>
        <authorList>
            <person name="Li J."/>
        </authorList>
    </citation>
    <scope>NUCLEOTIDE SEQUENCE [LARGE SCALE GENOMIC DNA]</scope>
</reference>
<dbReference type="PANTHER" id="PTHR33053:SF24">
    <property type="entry name" value="TRANSPOSASE DOMAIN-CONTAINING PROTEIN"/>
    <property type="match status" value="1"/>
</dbReference>
<organism evidence="2 3">
    <name type="scientific">Mugilogobius chulae</name>
    <name type="common">yellowstripe goby</name>
    <dbReference type="NCBI Taxonomy" id="88201"/>
    <lineage>
        <taxon>Eukaryota</taxon>
        <taxon>Metazoa</taxon>
        <taxon>Chordata</taxon>
        <taxon>Craniata</taxon>
        <taxon>Vertebrata</taxon>
        <taxon>Euteleostomi</taxon>
        <taxon>Actinopterygii</taxon>
        <taxon>Neopterygii</taxon>
        <taxon>Teleostei</taxon>
        <taxon>Neoteleostei</taxon>
        <taxon>Acanthomorphata</taxon>
        <taxon>Gobiaria</taxon>
        <taxon>Gobiiformes</taxon>
        <taxon>Gobioidei</taxon>
        <taxon>Gobiidae</taxon>
        <taxon>Gobionellinae</taxon>
        <taxon>Mugilogobius</taxon>
    </lineage>
</organism>
<evidence type="ECO:0000313" key="3">
    <source>
        <dbReference type="Proteomes" id="UP001460270"/>
    </source>
</evidence>
<feature type="region of interest" description="Disordered" evidence="1">
    <location>
        <begin position="226"/>
        <end position="256"/>
    </location>
</feature>
<dbReference type="AlphaFoldDB" id="A0AAW0NAR8"/>
<dbReference type="PANTHER" id="PTHR33053">
    <property type="entry name" value="PROTEIN, PUTATIVE-RELATED"/>
    <property type="match status" value="1"/>
</dbReference>
<sequence length="890" mass="100326">MGFAKQRRLERGAVPTLALPRPPSAKPPALLPKPTGEIGCQTDPVLNKHAFVQAILKPSRQSKVPERVQGVSEKCFHKHQARLLIPTMNWQWKLEQDQMIAEAVESGSVTLGGDMCADTPGICKKMDSIGKIKGMAVVGLWRKSVVNHLYWSATSPTSRQRHKAESNHYNNIVETQNKSPVASIFWKFFPDAGDGTQWYDHANMLAKSLERRGLISLPRIKSVLTGKERANLPHGAPGTSPRNSLSSPGQTEMNEKQTCLNVQPQVTSEQLDTPESIVECQQLENSDLDDSFAEVEPPLCSDSSTQSNDDEKEETNEDLLITRLRYWATSFSISLVALSALLSILKAFHPSLPKDGRTLLGTQSHVTTNQILGGEYYHFGLVKGIILRLKGLRLPDSIKSVSLQFNIDGLPLFKSSRLQFWPILAILDCDYTSSPFLVGIFCGLSKPKCVFEYLQPFVSELKKVLTSGIVHNGKQLQILVSSFVCDAPARAYVKNIKSHNGYSGCDKCNQEGVWRNKMTYPETNATLRTDDSYSNMTDEGHHLGQKLSPLTGIVKMVSMFPIDYMHLCCLGVTRKLLNMWIKGNLTTRLSSRTVNEISSKLLNLRSHTPRDFNRKPRGLNELDRWKATELRSFMLYWGPIVLRDSLPSELFDNFMMFSVAMFIFLSPKISSEIIEFAQTLMISFVEHFGQLYGRDEIVFSIHQLIHLAEEYKRFGPLDNVSGFPFENYLGQIKHLLRKPHQPLQQLVKRMSEMQHVELPIPTGKPVLQKIHCDGPLPVHFIDNPQYNKVSNSRFTLSTEPGDNCIVVGKEIALVQNVVQVRDEVYVVYRFFRQKEPYYTYPCDSSNFGIYKIGDLCENIGVGRLGCIKQKCVLYPQAGRLIAIPLLHLQV</sequence>
<feature type="region of interest" description="Disordered" evidence="1">
    <location>
        <begin position="292"/>
        <end position="314"/>
    </location>
</feature>
<keyword evidence="3" id="KW-1185">Reference proteome</keyword>
<feature type="compositionally biased region" description="Pro residues" evidence="1">
    <location>
        <begin position="20"/>
        <end position="31"/>
    </location>
</feature>
<name>A0AAW0NAR8_9GOBI</name>
<accession>A0AAW0NAR8</accession>